<dbReference type="GO" id="GO:0016787">
    <property type="term" value="F:hydrolase activity"/>
    <property type="evidence" value="ECO:0007669"/>
    <property type="project" value="UniProtKB-KW"/>
</dbReference>
<reference evidence="3 4" key="1">
    <citation type="submission" date="2020-07" db="EMBL/GenBank/DDBJ databases">
        <title>Sequencing the genomes of 1000 actinobacteria strains.</title>
        <authorList>
            <person name="Klenk H.-P."/>
        </authorList>
    </citation>
    <scope>NUCLEOTIDE SEQUENCE [LARGE SCALE GENOMIC DNA]</scope>
    <source>
        <strain evidence="3 4">DSM 45975</strain>
    </source>
</reference>
<proteinExistence type="predicted"/>
<sequence>MREPRKWQVRLARAGLRGLLALPTPVKRAIAGKPVRVDGQELNLDTQVILRFTPQQQGTPPNFDAATARAAQRVVDLLVLGPEVTGASREDSSLPHPHGHRLATRLYVPDGSPTPSPLLVFYHGGGFVTGGLDSHDDLCALLATRAGVRVLAVDYRLAPEHPFPAAVEDCLATYRHVLDNAADFGTTPESVAVGGDSAGGSLALTVTHENSGSEVTRPAFLLAFFPLIGPAQDTRSRRLFGEGFFLTNDIMTTFANWYLPTETEWNDPRLSLGQDADLSDMPPTYFSTAGFDPLRDEGEQFAYRLAAAGVPVSLHRQSDLPHGFATTLGIGTRPREAVAEAAGALRSAFTLLEAR</sequence>
<feature type="domain" description="Alpha/beta hydrolase fold-3" evidence="2">
    <location>
        <begin position="119"/>
        <end position="325"/>
    </location>
</feature>
<accession>A0A839DZK5</accession>
<keyword evidence="4" id="KW-1185">Reference proteome</keyword>
<dbReference type="PANTHER" id="PTHR48081:SF8">
    <property type="entry name" value="ALPHA_BETA HYDROLASE FOLD-3 DOMAIN-CONTAINING PROTEIN-RELATED"/>
    <property type="match status" value="1"/>
</dbReference>
<evidence type="ECO:0000313" key="3">
    <source>
        <dbReference type="EMBL" id="MBA8824917.1"/>
    </source>
</evidence>
<dbReference type="RefSeq" id="WP_182544098.1">
    <property type="nucleotide sequence ID" value="NZ_JACGWZ010000002.1"/>
</dbReference>
<protein>
    <submittedName>
        <fullName evidence="3">Acetyl esterase</fullName>
        <ecNumber evidence="3">3.1.1.-</ecNumber>
    </submittedName>
</protein>
<dbReference type="Pfam" id="PF07859">
    <property type="entry name" value="Abhydrolase_3"/>
    <property type="match status" value="1"/>
</dbReference>
<evidence type="ECO:0000313" key="4">
    <source>
        <dbReference type="Proteomes" id="UP000569329"/>
    </source>
</evidence>
<organism evidence="3 4">
    <name type="scientific">Halosaccharopolyspora lacisalsi</name>
    <dbReference type="NCBI Taxonomy" id="1000566"/>
    <lineage>
        <taxon>Bacteria</taxon>
        <taxon>Bacillati</taxon>
        <taxon>Actinomycetota</taxon>
        <taxon>Actinomycetes</taxon>
        <taxon>Pseudonocardiales</taxon>
        <taxon>Pseudonocardiaceae</taxon>
        <taxon>Halosaccharopolyspora</taxon>
    </lineage>
</organism>
<dbReference type="InterPro" id="IPR050300">
    <property type="entry name" value="GDXG_lipolytic_enzyme"/>
</dbReference>
<gene>
    <name evidence="3" type="ORF">FHX42_002264</name>
</gene>
<comment type="caution">
    <text evidence="3">The sequence shown here is derived from an EMBL/GenBank/DDBJ whole genome shotgun (WGS) entry which is preliminary data.</text>
</comment>
<dbReference type="EC" id="3.1.1.-" evidence="3"/>
<dbReference type="Gene3D" id="3.40.50.1820">
    <property type="entry name" value="alpha/beta hydrolase"/>
    <property type="match status" value="1"/>
</dbReference>
<name>A0A839DZK5_9PSEU</name>
<dbReference type="AlphaFoldDB" id="A0A839DZK5"/>
<dbReference type="InterPro" id="IPR013094">
    <property type="entry name" value="AB_hydrolase_3"/>
</dbReference>
<evidence type="ECO:0000259" key="2">
    <source>
        <dbReference type="Pfam" id="PF07859"/>
    </source>
</evidence>
<dbReference type="EMBL" id="JACGWZ010000002">
    <property type="protein sequence ID" value="MBA8824917.1"/>
    <property type="molecule type" value="Genomic_DNA"/>
</dbReference>
<dbReference type="SUPFAM" id="SSF53474">
    <property type="entry name" value="alpha/beta-Hydrolases"/>
    <property type="match status" value="1"/>
</dbReference>
<dbReference type="InterPro" id="IPR029058">
    <property type="entry name" value="AB_hydrolase_fold"/>
</dbReference>
<dbReference type="Proteomes" id="UP000569329">
    <property type="component" value="Unassembled WGS sequence"/>
</dbReference>
<dbReference type="PANTHER" id="PTHR48081">
    <property type="entry name" value="AB HYDROLASE SUPERFAMILY PROTEIN C4A8.06C"/>
    <property type="match status" value="1"/>
</dbReference>
<evidence type="ECO:0000256" key="1">
    <source>
        <dbReference type="ARBA" id="ARBA00022801"/>
    </source>
</evidence>
<keyword evidence="1 3" id="KW-0378">Hydrolase</keyword>